<keyword evidence="1" id="KW-0472">Membrane</keyword>
<keyword evidence="1" id="KW-0812">Transmembrane</keyword>
<protein>
    <recommendedName>
        <fullName evidence="4">VanZ like family protein</fullName>
    </recommendedName>
</protein>
<keyword evidence="1" id="KW-1133">Transmembrane helix</keyword>
<keyword evidence="3" id="KW-1185">Reference proteome</keyword>
<evidence type="ECO:0000313" key="2">
    <source>
        <dbReference type="EMBL" id="MEL1242726.1"/>
    </source>
</evidence>
<dbReference type="Proteomes" id="UP001464555">
    <property type="component" value="Unassembled WGS sequence"/>
</dbReference>
<dbReference type="EMBL" id="JBBYHR010000001">
    <property type="protein sequence ID" value="MEL1242726.1"/>
    <property type="molecule type" value="Genomic_DNA"/>
</dbReference>
<comment type="caution">
    <text evidence="2">The sequence shown here is derived from an EMBL/GenBank/DDBJ whole genome shotgun (WGS) entry which is preliminary data.</text>
</comment>
<feature type="transmembrane region" description="Helical" evidence="1">
    <location>
        <begin position="66"/>
        <end position="83"/>
    </location>
</feature>
<reference evidence="2 3" key="1">
    <citation type="submission" date="2024-04" db="EMBL/GenBank/DDBJ databases">
        <title>Flavobacterium sp. DGU11 16S ribosomal RNA gene Genome sequencing and assembly.</title>
        <authorList>
            <person name="Park S."/>
        </authorList>
    </citation>
    <scope>NUCLEOTIDE SEQUENCE [LARGE SCALE GENOMIC DNA]</scope>
    <source>
        <strain evidence="2 3">DGU11</strain>
    </source>
</reference>
<name>A0ABU9HRX6_9FLAO</name>
<evidence type="ECO:0000256" key="1">
    <source>
        <dbReference type="SAM" id="Phobius"/>
    </source>
</evidence>
<evidence type="ECO:0008006" key="4">
    <source>
        <dbReference type="Google" id="ProtNLM"/>
    </source>
</evidence>
<proteinExistence type="predicted"/>
<sequence>MKKYIPLLTVSLLICLFIYVFYRTEKTLVNQFIMALLSKDRYHDLKTAITTALPLKECIVYSLPEGLWVFCITITSGPFYLQFRKYKLRLVFIPILIAVGMEILQLIHFLNGRFDFMDIAFSIGFWLPAWLWTRDNAGGESIFSSFDTKSICCMLSYSIVYLAHVIY</sequence>
<dbReference type="RefSeq" id="WP_341695052.1">
    <property type="nucleotide sequence ID" value="NZ_JBBYHR010000001.1"/>
</dbReference>
<organism evidence="2 3">
    <name type="scientific">Flavobacterium arundinis</name>
    <dbReference type="NCBI Taxonomy" id="3139143"/>
    <lineage>
        <taxon>Bacteria</taxon>
        <taxon>Pseudomonadati</taxon>
        <taxon>Bacteroidota</taxon>
        <taxon>Flavobacteriia</taxon>
        <taxon>Flavobacteriales</taxon>
        <taxon>Flavobacteriaceae</taxon>
        <taxon>Flavobacterium</taxon>
    </lineage>
</organism>
<feature type="transmembrane region" description="Helical" evidence="1">
    <location>
        <begin position="90"/>
        <end position="110"/>
    </location>
</feature>
<evidence type="ECO:0000313" key="3">
    <source>
        <dbReference type="Proteomes" id="UP001464555"/>
    </source>
</evidence>
<gene>
    <name evidence="2" type="ORF">AAEO56_00515</name>
</gene>
<accession>A0ABU9HRX6</accession>